<evidence type="ECO:0008006" key="5">
    <source>
        <dbReference type="Google" id="ProtNLM"/>
    </source>
</evidence>
<keyword evidence="2" id="KW-0472">Membrane</keyword>
<dbReference type="Pfam" id="PF09534">
    <property type="entry name" value="Trp_oprn_chp"/>
    <property type="match status" value="1"/>
</dbReference>
<feature type="transmembrane region" description="Helical" evidence="2">
    <location>
        <begin position="75"/>
        <end position="92"/>
    </location>
</feature>
<gene>
    <name evidence="3" type="ORF">Rai3103_13435</name>
</gene>
<reference evidence="3 4" key="1">
    <citation type="submission" date="2019-10" db="EMBL/GenBank/DDBJ databases">
        <title>Genomic analysis of Raineyella sp. CBA3103.</title>
        <authorList>
            <person name="Roh S.W."/>
        </authorList>
    </citation>
    <scope>NUCLEOTIDE SEQUENCE [LARGE SCALE GENOMIC DNA]</scope>
    <source>
        <strain evidence="3 4">CBA3103</strain>
    </source>
</reference>
<dbReference type="AlphaFoldDB" id="A0A5Q2FJJ4"/>
<evidence type="ECO:0000313" key="3">
    <source>
        <dbReference type="EMBL" id="QGF24486.1"/>
    </source>
</evidence>
<dbReference type="RefSeq" id="WP_153573015.1">
    <property type="nucleotide sequence ID" value="NZ_CP045725.1"/>
</dbReference>
<sequence>MTAARWRGVAYSALLAGTVVAFATAAQPWWHADVTGSSAAISGTAASGSLTQALAIVTAAGLLLSLTLGARGRQILGGVLFLAGAGMIAVGASRPRPAADVVASALRSVSLSTDWSLTGTPWPWAYLAGGVLVAFGGALVVAFAPRWETRRARFERGPVAVDLTDATAVWKALDAGVDPTRETAVPSSQQEPPQAASPDRESQG</sequence>
<dbReference type="KEGG" id="rain:Rai3103_13435"/>
<evidence type="ECO:0000313" key="4">
    <source>
        <dbReference type="Proteomes" id="UP000386847"/>
    </source>
</evidence>
<dbReference type="Proteomes" id="UP000386847">
    <property type="component" value="Chromosome"/>
</dbReference>
<evidence type="ECO:0000256" key="1">
    <source>
        <dbReference type="SAM" id="MobiDB-lite"/>
    </source>
</evidence>
<name>A0A5Q2FJJ4_9ACTN</name>
<organism evidence="3 4">
    <name type="scientific">Raineyella fluvialis</name>
    <dbReference type="NCBI Taxonomy" id="2662261"/>
    <lineage>
        <taxon>Bacteria</taxon>
        <taxon>Bacillati</taxon>
        <taxon>Actinomycetota</taxon>
        <taxon>Actinomycetes</taxon>
        <taxon>Propionibacteriales</taxon>
        <taxon>Propionibacteriaceae</taxon>
        <taxon>Raineyella</taxon>
    </lineage>
</organism>
<evidence type="ECO:0000256" key="2">
    <source>
        <dbReference type="SAM" id="Phobius"/>
    </source>
</evidence>
<feature type="transmembrane region" description="Helical" evidence="2">
    <location>
        <begin position="124"/>
        <end position="144"/>
    </location>
</feature>
<proteinExistence type="predicted"/>
<dbReference type="InterPro" id="IPR019051">
    <property type="entry name" value="Trp_biosyn_TM_oprn/chp"/>
</dbReference>
<accession>A0A5Q2FJJ4</accession>
<keyword evidence="2" id="KW-0812">Transmembrane</keyword>
<feature type="region of interest" description="Disordered" evidence="1">
    <location>
        <begin position="179"/>
        <end position="204"/>
    </location>
</feature>
<dbReference type="EMBL" id="CP045725">
    <property type="protein sequence ID" value="QGF24486.1"/>
    <property type="molecule type" value="Genomic_DNA"/>
</dbReference>
<keyword evidence="4" id="KW-1185">Reference proteome</keyword>
<feature type="transmembrane region" description="Helical" evidence="2">
    <location>
        <begin position="49"/>
        <end position="68"/>
    </location>
</feature>
<keyword evidence="2" id="KW-1133">Transmembrane helix</keyword>
<protein>
    <recommendedName>
        <fullName evidence="5">Tryptophan-associated transmembrane protein (Trp_oprn_chp)</fullName>
    </recommendedName>
</protein>